<reference evidence="6 8" key="1">
    <citation type="submission" date="2009-09" db="EMBL/GenBank/DDBJ databases">
        <authorList>
            <person name="Qin X."/>
            <person name="Bachman B."/>
            <person name="Battles P."/>
            <person name="Bell A."/>
            <person name="Bess C."/>
            <person name="Bickham C."/>
            <person name="Chaboub L."/>
            <person name="Chen D."/>
            <person name="Coyle M."/>
            <person name="Deiros D.R."/>
            <person name="Dinh H."/>
            <person name="Forbes L."/>
            <person name="Fowler G."/>
            <person name="Francisco L."/>
            <person name="Fu Q."/>
            <person name="Gubbala S."/>
            <person name="Hale W."/>
            <person name="Han Y."/>
            <person name="Hemphill L."/>
            <person name="Highlander S.K."/>
            <person name="Hirani K."/>
            <person name="Hogues M."/>
            <person name="Jackson L."/>
            <person name="Jakkamsetti A."/>
            <person name="Javaid M."/>
            <person name="Jiang H."/>
            <person name="Korchina V."/>
            <person name="Kovar C."/>
            <person name="Lara F."/>
            <person name="Lee S."/>
            <person name="Mata R."/>
            <person name="Mathew T."/>
            <person name="Moen C."/>
            <person name="Morales K."/>
            <person name="Munidasa M."/>
            <person name="Nazareth L."/>
            <person name="Ngo R."/>
            <person name="Nguyen L."/>
            <person name="Okwuonu G."/>
            <person name="Ongeri F."/>
            <person name="Patil S."/>
            <person name="Petrosino J."/>
            <person name="Pham C."/>
            <person name="Pham P."/>
            <person name="Pu L.-L."/>
            <person name="Puazo M."/>
            <person name="Raj R."/>
            <person name="Reid J."/>
            <person name="Rouhana J."/>
            <person name="Saada N."/>
            <person name="Shang Y."/>
            <person name="Simmons D."/>
            <person name="Thornton R."/>
            <person name="Warren J."/>
            <person name="Weissenberger G."/>
            <person name="Zhang J."/>
            <person name="Zhang L."/>
            <person name="Zhou C."/>
            <person name="Zhu D."/>
            <person name="Muzny D."/>
            <person name="Worley K."/>
            <person name="Gibbs R."/>
        </authorList>
    </citation>
    <scope>NUCLEOTIDE SEQUENCE [LARGE SCALE GENOMIC DNA]</scope>
    <source>
        <strain evidence="6 8">DSM 16041</strain>
    </source>
</reference>
<reference evidence="7 9" key="2">
    <citation type="journal article" date="2015" name="Genome Announc.">
        <title>Expanding the biotechnology potential of lactobacilli through comparative genomics of 213 strains and associated genera.</title>
        <authorList>
            <person name="Sun Z."/>
            <person name="Harris H.M."/>
            <person name="McCann A."/>
            <person name="Guo C."/>
            <person name="Argimon S."/>
            <person name="Zhang W."/>
            <person name="Yang X."/>
            <person name="Jeffery I.B."/>
            <person name="Cooney J.C."/>
            <person name="Kagawa T.F."/>
            <person name="Liu W."/>
            <person name="Song Y."/>
            <person name="Salvetti E."/>
            <person name="Wrobel A."/>
            <person name="Rasinkangas P."/>
            <person name="Parkhill J."/>
            <person name="Rea M.C."/>
            <person name="O'Sullivan O."/>
            <person name="Ritari J."/>
            <person name="Douillard F.P."/>
            <person name="Paul Ross R."/>
            <person name="Yang R."/>
            <person name="Briner A.E."/>
            <person name="Felis G.E."/>
            <person name="de Vos W.M."/>
            <person name="Barrangou R."/>
            <person name="Klaenhammer T.R."/>
            <person name="Caufield P.W."/>
            <person name="Cui Y."/>
            <person name="Zhang H."/>
            <person name="O'Toole P.W."/>
        </authorList>
    </citation>
    <scope>NUCLEOTIDE SEQUENCE [LARGE SCALE GENOMIC DNA]</scope>
    <source>
        <strain evidence="7 9">DSM 16041</strain>
    </source>
</reference>
<evidence type="ECO:0000313" key="8">
    <source>
        <dbReference type="Proteomes" id="UP000003675"/>
    </source>
</evidence>
<dbReference type="EMBL" id="ACLL01000068">
    <property type="protein sequence ID" value="EEW52661.1"/>
    <property type="molecule type" value="Genomic_DNA"/>
</dbReference>
<feature type="domain" description="Mannosyl-glycoprotein endo-beta-N-acetylglucosamidase-like" evidence="5">
    <location>
        <begin position="144"/>
        <end position="296"/>
    </location>
</feature>
<keyword evidence="4" id="KW-0732">Signal</keyword>
<dbReference type="OrthoDB" id="37530at2"/>
<dbReference type="Pfam" id="PF01832">
    <property type="entry name" value="Glucosaminidase"/>
    <property type="match status" value="1"/>
</dbReference>
<evidence type="ECO:0000256" key="3">
    <source>
        <dbReference type="SAM" id="MobiDB-lite"/>
    </source>
</evidence>
<dbReference type="STRING" id="525309.HMPREF0494_2161"/>
<evidence type="ECO:0000313" key="9">
    <source>
        <dbReference type="Proteomes" id="UP000051883"/>
    </source>
</evidence>
<evidence type="ECO:0000256" key="2">
    <source>
        <dbReference type="ARBA" id="ARBA00022801"/>
    </source>
</evidence>
<dbReference type="HOGENOM" id="CLU_361623_0_0_9"/>
<evidence type="ECO:0000256" key="1">
    <source>
        <dbReference type="ARBA" id="ARBA00010266"/>
    </source>
</evidence>
<dbReference type="CAZy" id="GH73">
    <property type="family name" value="Glycoside Hydrolase Family 73"/>
</dbReference>
<dbReference type="EMBL" id="AZDK01000013">
    <property type="protein sequence ID" value="KRK59772.1"/>
    <property type="molecule type" value="Genomic_DNA"/>
</dbReference>
<evidence type="ECO:0000313" key="6">
    <source>
        <dbReference type="EMBL" id="EEW52661.1"/>
    </source>
</evidence>
<comment type="similarity">
    <text evidence="1">Belongs to the glycosyl hydrolase 73 family.</text>
</comment>
<protein>
    <submittedName>
        <fullName evidence="6">Mannosyl-glycoprotein endo-beta-N-acetylglucosaminidase</fullName>
    </submittedName>
</protein>
<dbReference type="SMART" id="SM00047">
    <property type="entry name" value="LYZ2"/>
    <property type="match status" value="1"/>
</dbReference>
<accession>C8PA17</accession>
<dbReference type="PANTHER" id="PTHR33308:SF10">
    <property type="entry name" value="EXO-GLUCOSAMINIDASE LYTG"/>
    <property type="match status" value="1"/>
</dbReference>
<dbReference type="AlphaFoldDB" id="C8PA17"/>
<feature type="region of interest" description="Disordered" evidence="3">
    <location>
        <begin position="49"/>
        <end position="68"/>
    </location>
</feature>
<dbReference type="PANTHER" id="PTHR33308">
    <property type="entry name" value="PEPTIDOGLYCAN HYDROLASE FLGJ"/>
    <property type="match status" value="1"/>
</dbReference>
<dbReference type="Proteomes" id="UP000051883">
    <property type="component" value="Unassembled WGS sequence"/>
</dbReference>
<feature type="signal peptide" evidence="4">
    <location>
        <begin position="1"/>
        <end position="30"/>
    </location>
</feature>
<dbReference type="PATRIC" id="fig|525309.8.peg.401"/>
<keyword evidence="2" id="KW-0378">Hydrolase</keyword>
<dbReference type="Gene3D" id="1.10.530.10">
    <property type="match status" value="1"/>
</dbReference>
<feature type="chain" id="PRO_5038389356" evidence="4">
    <location>
        <begin position="31"/>
        <end position="769"/>
    </location>
</feature>
<organism evidence="6 8">
    <name type="scientific">Limosilactobacillus antri DSM 16041</name>
    <dbReference type="NCBI Taxonomy" id="525309"/>
    <lineage>
        <taxon>Bacteria</taxon>
        <taxon>Bacillati</taxon>
        <taxon>Bacillota</taxon>
        <taxon>Bacilli</taxon>
        <taxon>Lactobacillales</taxon>
        <taxon>Lactobacillaceae</taxon>
        <taxon>Limosilactobacillus</taxon>
    </lineage>
</organism>
<proteinExistence type="inferred from homology"/>
<dbReference type="RefSeq" id="WP_007124440.1">
    <property type="nucleotide sequence ID" value="NZ_AZDK01000013.1"/>
</dbReference>
<dbReference type="eggNOG" id="COG1705">
    <property type="taxonomic scope" value="Bacteria"/>
</dbReference>
<name>C8PA17_9LACO</name>
<evidence type="ECO:0000313" key="7">
    <source>
        <dbReference type="EMBL" id="KRK59772.1"/>
    </source>
</evidence>
<keyword evidence="9" id="KW-1185">Reference proteome</keyword>
<sequence length="769" mass="84042">MKNKKQSRVKIVLPVLFTFGASLMFFQADAQADSSQSADANTQVVATTDANTQNNNSQDLNVSTSQNSAQAQVYTQSAVAANQNTNDSNANNDGAVSLSDSAVQAAANKPVVETNPGYSTSQYNVTAQPVNAANGGNGAASLNTAGLTAAQKAFLDSIHDGAISTWKQYGVLPSLTAAQAIIESGWGQSSLASQYHNLFGIKGSYNGHSVTLPTREVYGGTSVMINDAFRAYENNSQSVQDHGYFLVANSRYHNLLWKTNYRDVTYLIRADGYATDPSYTTTLNSVIERYGLTAWDREAFDTNTGHVDDLSVRGDQLHVAGWHVASGTNGNMHHFIILLDGNTNQELYRQDISKTYRQDIQNLYSNTGAAGWSGFDISIPYTSAFAGRNITVVSRYTNDASGEQNGGRDMFFTPVSLDANVAALDKMSLDPTTGNININGWHAADNSLGKKYHYIIIFDGSKQTELGRYLVTNVARPDVASSFSGLYNAANSGFSLKLKFNPALAGDQIQVISRYTDDPAGNGNTVDYWFAPKTFNTNAAYLENFKINGDQLHISGWHAADQSVGKKYHYIIVFDKTTGKEISRYRVANKDREDIAKAQVNVYNAGQSGFDINVPLTAGMIGDQIQVISRYTDDPAGNGNTVDYWFAPQTFNQNLANLDQVTVENNQLDLAGWHATDQGINKPYHFIILYDWTTGKEVQRQLVENFARPDVANAFAVYNAEKSGFKVSLPVDSALSGHRLQVISRYSDSANGEGNHIDYWFEPINVTIK</sequence>
<dbReference type="GO" id="GO:0004040">
    <property type="term" value="F:amidase activity"/>
    <property type="evidence" value="ECO:0007669"/>
    <property type="project" value="InterPro"/>
</dbReference>
<dbReference type="InterPro" id="IPR002901">
    <property type="entry name" value="MGlyc_endo_b_GlcNAc-like_dom"/>
</dbReference>
<dbReference type="Gene3D" id="4.10.80.30">
    <property type="entry name" value="DNA polymerase, domain 6"/>
    <property type="match status" value="1"/>
</dbReference>
<evidence type="ECO:0000256" key="4">
    <source>
        <dbReference type="SAM" id="SignalP"/>
    </source>
</evidence>
<dbReference type="InterPro" id="IPR051056">
    <property type="entry name" value="Glycosyl_Hydrolase_73"/>
</dbReference>
<gene>
    <name evidence="7" type="ORF">FC31_GL000391</name>
    <name evidence="6" type="ORF">HMPREF0494_2161</name>
</gene>
<comment type="caution">
    <text evidence="6">The sequence shown here is derived from an EMBL/GenBank/DDBJ whole genome shotgun (WGS) entry which is preliminary data.</text>
</comment>
<evidence type="ECO:0000259" key="5">
    <source>
        <dbReference type="SMART" id="SM00047"/>
    </source>
</evidence>
<dbReference type="Proteomes" id="UP000003675">
    <property type="component" value="Unassembled WGS sequence"/>
</dbReference>